<feature type="region of interest" description="Disordered" evidence="2">
    <location>
        <begin position="1"/>
        <end position="26"/>
    </location>
</feature>
<evidence type="ECO:0000313" key="3">
    <source>
        <dbReference type="EMBL" id="KAF9470340.1"/>
    </source>
</evidence>
<evidence type="ECO:0000313" key="4">
    <source>
        <dbReference type="Proteomes" id="UP000807469"/>
    </source>
</evidence>
<accession>A0A9P5YKK2</accession>
<name>A0A9P5YKK2_9AGAR</name>
<dbReference type="OrthoDB" id="128924at2759"/>
<sequence length="122" mass="13477">MLRRQLHQSRVELKHGSAGRSHNQPGALQSHIDVLATDLLKYVAIAKNLEEGRKRAQLRASELEIAQTVAMARIQELEENLKSTGEELSSKIRDNDKLLAHSQCCRIAVADQCSVVGPPPTC</sequence>
<gene>
    <name evidence="3" type="ORF">BDN70DRAFT_714143</name>
</gene>
<dbReference type="AlphaFoldDB" id="A0A9P5YKK2"/>
<reference evidence="3" key="1">
    <citation type="submission" date="2020-11" db="EMBL/GenBank/DDBJ databases">
        <authorList>
            <consortium name="DOE Joint Genome Institute"/>
            <person name="Ahrendt S."/>
            <person name="Riley R."/>
            <person name="Andreopoulos W."/>
            <person name="Labutti K."/>
            <person name="Pangilinan J."/>
            <person name="Ruiz-Duenas F.J."/>
            <person name="Barrasa J.M."/>
            <person name="Sanchez-Garcia M."/>
            <person name="Camarero S."/>
            <person name="Miyauchi S."/>
            <person name="Serrano A."/>
            <person name="Linde D."/>
            <person name="Babiker R."/>
            <person name="Drula E."/>
            <person name="Ayuso-Fernandez I."/>
            <person name="Pacheco R."/>
            <person name="Padilla G."/>
            <person name="Ferreira P."/>
            <person name="Barriuso J."/>
            <person name="Kellner H."/>
            <person name="Castanera R."/>
            <person name="Alfaro M."/>
            <person name="Ramirez L."/>
            <person name="Pisabarro A.G."/>
            <person name="Kuo A."/>
            <person name="Tritt A."/>
            <person name="Lipzen A."/>
            <person name="He G."/>
            <person name="Yan M."/>
            <person name="Ng V."/>
            <person name="Cullen D."/>
            <person name="Martin F."/>
            <person name="Rosso M.-N."/>
            <person name="Henrissat B."/>
            <person name="Hibbett D."/>
            <person name="Martinez A.T."/>
            <person name="Grigoriev I.V."/>
        </authorList>
    </citation>
    <scope>NUCLEOTIDE SEQUENCE</scope>
    <source>
        <strain evidence="3">CIRM-BRFM 674</strain>
    </source>
</reference>
<comment type="caution">
    <text evidence="3">The sequence shown here is derived from an EMBL/GenBank/DDBJ whole genome shotgun (WGS) entry which is preliminary data.</text>
</comment>
<organism evidence="3 4">
    <name type="scientific">Pholiota conissans</name>
    <dbReference type="NCBI Taxonomy" id="109636"/>
    <lineage>
        <taxon>Eukaryota</taxon>
        <taxon>Fungi</taxon>
        <taxon>Dikarya</taxon>
        <taxon>Basidiomycota</taxon>
        <taxon>Agaricomycotina</taxon>
        <taxon>Agaricomycetes</taxon>
        <taxon>Agaricomycetidae</taxon>
        <taxon>Agaricales</taxon>
        <taxon>Agaricineae</taxon>
        <taxon>Strophariaceae</taxon>
        <taxon>Pholiota</taxon>
    </lineage>
</organism>
<protein>
    <submittedName>
        <fullName evidence="3">Uncharacterized protein</fullName>
    </submittedName>
</protein>
<keyword evidence="1" id="KW-0175">Coiled coil</keyword>
<keyword evidence="4" id="KW-1185">Reference proteome</keyword>
<evidence type="ECO:0000256" key="1">
    <source>
        <dbReference type="SAM" id="Coils"/>
    </source>
</evidence>
<dbReference type="Proteomes" id="UP000807469">
    <property type="component" value="Unassembled WGS sequence"/>
</dbReference>
<dbReference type="EMBL" id="MU156058">
    <property type="protein sequence ID" value="KAF9470340.1"/>
    <property type="molecule type" value="Genomic_DNA"/>
</dbReference>
<proteinExistence type="predicted"/>
<evidence type="ECO:0000256" key="2">
    <source>
        <dbReference type="SAM" id="MobiDB-lite"/>
    </source>
</evidence>
<feature type="coiled-coil region" evidence="1">
    <location>
        <begin position="46"/>
        <end position="94"/>
    </location>
</feature>